<evidence type="ECO:0000313" key="9">
    <source>
        <dbReference type="Proteomes" id="UP000763484"/>
    </source>
</evidence>
<dbReference type="Gene3D" id="3.40.50.800">
    <property type="entry name" value="Anticodon-binding domain"/>
    <property type="match status" value="1"/>
</dbReference>
<dbReference type="EMBL" id="JADFAQ010000024">
    <property type="protein sequence ID" value="MBE5728132.1"/>
    <property type="molecule type" value="Genomic_DNA"/>
</dbReference>
<feature type="domain" description="Aminoacyl-transfer RNA synthetases class-II family profile" evidence="7">
    <location>
        <begin position="5"/>
        <end position="379"/>
    </location>
</feature>
<organism evidence="8 9">
    <name type="scientific">Candidatus Acidifodinimicrobium mancum</name>
    <dbReference type="NCBI Taxonomy" id="2898728"/>
    <lineage>
        <taxon>Archaea</taxon>
        <taxon>Candidatus Parvarchaeota</taxon>
        <taxon>Candidatus Acidifodinimicrobiaceae</taxon>
        <taxon>Candidatus Acidifodinimicrobium</taxon>
    </lineage>
</organism>
<dbReference type="SUPFAM" id="SSF55681">
    <property type="entry name" value="Class II aaRS and biotin synthetases"/>
    <property type="match status" value="1"/>
</dbReference>
<keyword evidence="2 8" id="KW-0436">Ligase</keyword>
<accession>A0A8T3UQH6</accession>
<dbReference type="AlphaFoldDB" id="A0A8T3UQH6"/>
<dbReference type="InterPro" id="IPR045864">
    <property type="entry name" value="aa-tRNA-synth_II/BPL/LPL"/>
</dbReference>
<dbReference type="PANTHER" id="PTHR10745:SF0">
    <property type="entry name" value="GLYCINE--TRNA LIGASE"/>
    <property type="match status" value="1"/>
</dbReference>
<dbReference type="Pfam" id="PF00587">
    <property type="entry name" value="tRNA-synt_2b"/>
    <property type="match status" value="1"/>
</dbReference>
<dbReference type="EC" id="6.1.1.14" evidence="1"/>
<dbReference type="NCBIfam" id="TIGR00389">
    <property type="entry name" value="glyS_dimeric"/>
    <property type="match status" value="1"/>
</dbReference>
<proteinExistence type="predicted"/>
<gene>
    <name evidence="8" type="ORF">IHE50_01805</name>
</gene>
<evidence type="ECO:0000256" key="1">
    <source>
        <dbReference type="ARBA" id="ARBA00012829"/>
    </source>
</evidence>
<dbReference type="InterPro" id="IPR002314">
    <property type="entry name" value="aa-tRNA-synt_IIb"/>
</dbReference>
<evidence type="ECO:0000313" key="8">
    <source>
        <dbReference type="EMBL" id="MBE5728132.1"/>
    </source>
</evidence>
<dbReference type="InterPro" id="IPR036621">
    <property type="entry name" value="Anticodon-bd_dom_sf"/>
</dbReference>
<evidence type="ECO:0000256" key="6">
    <source>
        <dbReference type="ARBA" id="ARBA00030057"/>
    </source>
</evidence>
<dbReference type="PANTHER" id="PTHR10745">
    <property type="entry name" value="GLYCYL-TRNA SYNTHETASE/DNA POLYMERASE SUBUNIT GAMMA-2"/>
    <property type="match status" value="1"/>
</dbReference>
<dbReference type="InterPro" id="IPR004154">
    <property type="entry name" value="Anticodon-bd"/>
</dbReference>
<keyword evidence="5" id="KW-0030">Aminoacyl-tRNA synthetase</keyword>
<name>A0A8T3UQH6_9ARCH</name>
<dbReference type="GO" id="GO:0006426">
    <property type="term" value="P:glycyl-tRNA aminoacylation"/>
    <property type="evidence" value="ECO:0007669"/>
    <property type="project" value="InterPro"/>
</dbReference>
<evidence type="ECO:0000259" key="7">
    <source>
        <dbReference type="PROSITE" id="PS50862"/>
    </source>
</evidence>
<dbReference type="GO" id="GO:0005737">
    <property type="term" value="C:cytoplasm"/>
    <property type="evidence" value="ECO:0007669"/>
    <property type="project" value="InterPro"/>
</dbReference>
<dbReference type="SUPFAM" id="SSF52954">
    <property type="entry name" value="Class II aaRS ABD-related"/>
    <property type="match status" value="1"/>
</dbReference>
<dbReference type="Pfam" id="PF03129">
    <property type="entry name" value="HGTP_anticodon"/>
    <property type="match status" value="1"/>
</dbReference>
<evidence type="ECO:0000256" key="5">
    <source>
        <dbReference type="ARBA" id="ARBA00023146"/>
    </source>
</evidence>
<dbReference type="InterPro" id="IPR002315">
    <property type="entry name" value="tRNA-synt_gly"/>
</dbReference>
<protein>
    <recommendedName>
        <fullName evidence="1">glycine--tRNA ligase</fullName>
        <ecNumber evidence="1">6.1.1.14</ecNumber>
    </recommendedName>
    <alternativeName>
        <fullName evidence="6">Diadenosine tetraphosphate synthetase</fullName>
    </alternativeName>
</protein>
<dbReference type="InterPro" id="IPR027031">
    <property type="entry name" value="Gly-tRNA_synthase/POLG2"/>
</dbReference>
<evidence type="ECO:0000256" key="3">
    <source>
        <dbReference type="ARBA" id="ARBA00022741"/>
    </source>
</evidence>
<keyword evidence="3" id="KW-0547">Nucleotide-binding</keyword>
<keyword evidence="4" id="KW-0067">ATP-binding</keyword>
<evidence type="ECO:0000256" key="2">
    <source>
        <dbReference type="ARBA" id="ARBA00022598"/>
    </source>
</evidence>
<dbReference type="GO" id="GO:0005524">
    <property type="term" value="F:ATP binding"/>
    <property type="evidence" value="ECO:0007669"/>
    <property type="project" value="UniProtKB-KW"/>
</dbReference>
<sequence length="485" mass="54918">MADLDAKLLSISLSRGIFFPSAEIFSNALSGFWDYGPIGLSIQNNVLMLFRRFLKSIDAVEISGANILPRQVMKASGHEAKFFDVVTRCGKCGSLYRVDKLLEGLGISDNVEGLSDDQYRDLLKKNGVKCSKCGTPLEKVEHFYLMFPIMVGDTKESNAYLRPEACQSIFLDFKRVYETSGKKLPLIMSQTGRAFRNEISARESLLRQREFLQSDIEIFFTDDSGFEVDKSAEISFRDGDKDVKLGVDKALEINLIENKVTAFALSNVHKFFTSVGFSSDILRFRKLYSDKAFYSKESFDIEIKKGEDWIEVASCNYRGDYDLSSYKKAGAEVVEVDRKIPSIFEVSIGTDRLIYLLLYNSLMSDSERYWLKLKSSVAPFVSAVFPLLSKKELEDVAEKIVNSSAYSQNIYYLDGGSIGKRYRKGDEIGVPLAFTVDYQTLEDSTVTVRDRDTMKQFRVKMTDIDKVISESMSSDFDSLSKKFNT</sequence>
<dbReference type="NCBIfam" id="NF003211">
    <property type="entry name" value="PRK04173.1"/>
    <property type="match status" value="1"/>
</dbReference>
<reference evidence="8 9" key="1">
    <citation type="submission" date="2020-09" db="EMBL/GenBank/DDBJ databases">
        <title>Genomic characterization of a novel Parvarchaeota family in acid mine drainage sediments.</title>
        <authorList>
            <person name="Luo Z.-H."/>
        </authorList>
    </citation>
    <scope>NUCLEOTIDE SEQUENCE [LARGE SCALE GENOMIC DNA]</scope>
    <source>
        <strain evidence="8">TL1-5_bins.178</strain>
    </source>
</reference>
<dbReference type="PROSITE" id="PS50862">
    <property type="entry name" value="AA_TRNA_LIGASE_II"/>
    <property type="match status" value="1"/>
</dbReference>
<dbReference type="Proteomes" id="UP000763484">
    <property type="component" value="Unassembled WGS sequence"/>
</dbReference>
<evidence type="ECO:0000256" key="4">
    <source>
        <dbReference type="ARBA" id="ARBA00022840"/>
    </source>
</evidence>
<dbReference type="PRINTS" id="PR01043">
    <property type="entry name" value="TRNASYNTHGLY"/>
</dbReference>
<dbReference type="Gene3D" id="3.30.930.10">
    <property type="entry name" value="Bira Bifunctional Protein, Domain 2"/>
    <property type="match status" value="1"/>
</dbReference>
<dbReference type="GO" id="GO:0004820">
    <property type="term" value="F:glycine-tRNA ligase activity"/>
    <property type="evidence" value="ECO:0007669"/>
    <property type="project" value="UniProtKB-EC"/>
</dbReference>
<dbReference type="InterPro" id="IPR006195">
    <property type="entry name" value="aa-tRNA-synth_II"/>
</dbReference>
<comment type="caution">
    <text evidence="8">The sequence shown here is derived from an EMBL/GenBank/DDBJ whole genome shotgun (WGS) entry which is preliminary data.</text>
</comment>